<feature type="region of interest" description="Disordered" evidence="1">
    <location>
        <begin position="53"/>
        <end position="74"/>
    </location>
</feature>
<name>A0A0X3TP30_9RHOB</name>
<evidence type="ECO:0008006" key="4">
    <source>
        <dbReference type="Google" id="ProtNLM"/>
    </source>
</evidence>
<sequence length="74" mass="8750">MPNQERPPKRTEKLQLMLDVEELKVIDDWRFENRLPSRAAAIRELIRRGLNTDEFEEPPTEIPSGEFRVVDDSE</sequence>
<proteinExistence type="predicted"/>
<protein>
    <recommendedName>
        <fullName evidence="4">Ribbon-helix-helix protein CopG domain-containing protein</fullName>
    </recommendedName>
</protein>
<dbReference type="AlphaFoldDB" id="A0A0X3TP30"/>
<accession>A0A0X3TP30</accession>
<comment type="caution">
    <text evidence="2">The sequence shown here is derived from an EMBL/GenBank/DDBJ whole genome shotgun (WGS) entry which is preliminary data.</text>
</comment>
<organism evidence="2 3">
    <name type="scientific">Ruegeria marisrubri</name>
    <dbReference type="NCBI Taxonomy" id="1685379"/>
    <lineage>
        <taxon>Bacteria</taxon>
        <taxon>Pseudomonadati</taxon>
        <taxon>Pseudomonadota</taxon>
        <taxon>Alphaproteobacteria</taxon>
        <taxon>Rhodobacterales</taxon>
        <taxon>Roseobacteraceae</taxon>
        <taxon>Ruegeria</taxon>
    </lineage>
</organism>
<evidence type="ECO:0000313" key="3">
    <source>
        <dbReference type="Proteomes" id="UP000053791"/>
    </source>
</evidence>
<dbReference type="EMBL" id="LQBQ01000028">
    <property type="protein sequence ID" value="KUJ77439.1"/>
    <property type="molecule type" value="Genomic_DNA"/>
</dbReference>
<evidence type="ECO:0000256" key="1">
    <source>
        <dbReference type="SAM" id="MobiDB-lite"/>
    </source>
</evidence>
<keyword evidence="3" id="KW-1185">Reference proteome</keyword>
<reference evidence="2 3" key="1">
    <citation type="submission" date="2015-12" db="EMBL/GenBank/DDBJ databases">
        <authorList>
            <person name="Shamseldin A."/>
            <person name="Moawad H."/>
            <person name="Abd El-Rahim W.M."/>
            <person name="Sadowsky M.J."/>
        </authorList>
    </citation>
    <scope>NUCLEOTIDE SEQUENCE [LARGE SCALE GENOMIC DNA]</scope>
    <source>
        <strain evidence="2 3">ZGT118</strain>
    </source>
</reference>
<gene>
    <name evidence="2" type="ORF">AVO45_19215</name>
</gene>
<evidence type="ECO:0000313" key="2">
    <source>
        <dbReference type="EMBL" id="KUJ77439.1"/>
    </source>
</evidence>
<dbReference type="Proteomes" id="UP000053791">
    <property type="component" value="Unassembled WGS sequence"/>
</dbReference>